<evidence type="ECO:0000313" key="2">
    <source>
        <dbReference type="Proteomes" id="UP000005237"/>
    </source>
</evidence>
<evidence type="ECO:0000313" key="1">
    <source>
        <dbReference type="EnsemblMetazoa" id="CJA37859.1"/>
    </source>
</evidence>
<organism evidence="1 2">
    <name type="scientific">Caenorhabditis japonica</name>
    <dbReference type="NCBI Taxonomy" id="281687"/>
    <lineage>
        <taxon>Eukaryota</taxon>
        <taxon>Metazoa</taxon>
        <taxon>Ecdysozoa</taxon>
        <taxon>Nematoda</taxon>
        <taxon>Chromadorea</taxon>
        <taxon>Rhabditida</taxon>
        <taxon>Rhabditina</taxon>
        <taxon>Rhabditomorpha</taxon>
        <taxon>Rhabditoidea</taxon>
        <taxon>Rhabditidae</taxon>
        <taxon>Peloderinae</taxon>
        <taxon>Caenorhabditis</taxon>
    </lineage>
</organism>
<proteinExistence type="predicted"/>
<name>A0A8R1ITK5_CAEJA</name>
<accession>A0A8R1ITK5</accession>
<dbReference type="AlphaFoldDB" id="A0A8R1ITK5"/>
<sequence>TASRKEISVIAVITKAGGIPTWHTIEITTLFAQSYTQTATNTVTNFNFEIIKANARGNWIITSNNARRIFVTLKTDV</sequence>
<reference evidence="2" key="1">
    <citation type="submission" date="2010-08" db="EMBL/GenBank/DDBJ databases">
        <authorList>
            <consortium name="Caenorhabditis japonica Sequencing Consortium"/>
            <person name="Wilson R.K."/>
        </authorList>
    </citation>
    <scope>NUCLEOTIDE SEQUENCE [LARGE SCALE GENOMIC DNA]</scope>
    <source>
        <strain evidence="2">DF5081</strain>
    </source>
</reference>
<dbReference type="EnsemblMetazoa" id="CJA37859.1">
    <property type="protein sequence ID" value="CJA37859.1"/>
    <property type="gene ID" value="WBGene00213706"/>
</dbReference>
<reference evidence="1" key="2">
    <citation type="submission" date="2022-06" db="UniProtKB">
        <authorList>
            <consortium name="EnsemblMetazoa"/>
        </authorList>
    </citation>
    <scope>IDENTIFICATION</scope>
    <source>
        <strain evidence="1">DF5081</strain>
    </source>
</reference>
<protein>
    <submittedName>
        <fullName evidence="1">Uncharacterized protein</fullName>
    </submittedName>
</protein>
<dbReference type="Proteomes" id="UP000005237">
    <property type="component" value="Unassembled WGS sequence"/>
</dbReference>
<keyword evidence="2" id="KW-1185">Reference proteome</keyword>